<evidence type="ECO:0000313" key="14">
    <source>
        <dbReference type="Proteomes" id="UP001152759"/>
    </source>
</evidence>
<dbReference type="GO" id="GO:0016020">
    <property type="term" value="C:membrane"/>
    <property type="evidence" value="ECO:0007669"/>
    <property type="project" value="UniProtKB-SubCell"/>
</dbReference>
<sequence>MLSGVAPYTHLLRLFCLICSHLVLCGGVDEPLDFKLTFFVEAGKEECFFQEFAVNQNIDLEYQVLEGGQGELDINFKLITPSGQVIHHDYKQEENSYTFSVKEAGIHQFCWDNSISMFNRKTVFFEIYHENWSGESLQLTPEEEYDLKADNIADMLHQIQTHLLKIRHIQELFRASEARDRNLAERNFSRINNWSLFQITVMLFVGVCQVILVKGFLDEKSKVNNLWKSLLRLK</sequence>
<evidence type="ECO:0000256" key="4">
    <source>
        <dbReference type="ARBA" id="ARBA00022692"/>
    </source>
</evidence>
<dbReference type="GO" id="GO:0012505">
    <property type="term" value="C:endomembrane system"/>
    <property type="evidence" value="ECO:0007669"/>
    <property type="project" value="UniProtKB-SubCell"/>
</dbReference>
<protein>
    <recommendedName>
        <fullName evidence="12">GOLD domain-containing protein</fullName>
    </recommendedName>
</protein>
<comment type="similarity">
    <text evidence="2 9">Belongs to the EMP24/GP25L family.</text>
</comment>
<dbReference type="PANTHER" id="PTHR22811">
    <property type="entry name" value="TRANSMEMBRANE EMP24 DOMAIN-CONTAINING PROTEIN"/>
    <property type="match status" value="1"/>
</dbReference>
<evidence type="ECO:0000256" key="11">
    <source>
        <dbReference type="SAM" id="SignalP"/>
    </source>
</evidence>
<dbReference type="PROSITE" id="PS50866">
    <property type="entry name" value="GOLD"/>
    <property type="match status" value="1"/>
</dbReference>
<keyword evidence="5 11" id="KW-0732">Signal</keyword>
<evidence type="ECO:0000256" key="9">
    <source>
        <dbReference type="RuleBase" id="RU003827"/>
    </source>
</evidence>
<keyword evidence="4 9" id="KW-0812">Transmembrane</keyword>
<comment type="subcellular location">
    <subcellularLocation>
        <location evidence="8">Endomembrane system</location>
        <topology evidence="8">Single-pass membrane protein</topology>
    </subcellularLocation>
    <subcellularLocation>
        <location evidence="1 9">Membrane</location>
        <topology evidence="1 9">Single-pass type I membrane protein</topology>
    </subcellularLocation>
</comment>
<dbReference type="SUPFAM" id="SSF101576">
    <property type="entry name" value="Supernatant protein factor (SPF), C-terminal domain"/>
    <property type="match status" value="1"/>
</dbReference>
<evidence type="ECO:0000256" key="1">
    <source>
        <dbReference type="ARBA" id="ARBA00004479"/>
    </source>
</evidence>
<dbReference type="Gene3D" id="2.60.120.680">
    <property type="entry name" value="GOLD domain"/>
    <property type="match status" value="1"/>
</dbReference>
<reference evidence="13" key="1">
    <citation type="submission" date="2021-12" db="EMBL/GenBank/DDBJ databases">
        <authorList>
            <person name="King R."/>
        </authorList>
    </citation>
    <scope>NUCLEOTIDE SEQUENCE</scope>
</reference>
<evidence type="ECO:0000313" key="13">
    <source>
        <dbReference type="EMBL" id="CAH0391327.1"/>
    </source>
</evidence>
<evidence type="ECO:0000256" key="3">
    <source>
        <dbReference type="ARBA" id="ARBA00022473"/>
    </source>
</evidence>
<feature type="transmembrane region" description="Helical" evidence="10">
    <location>
        <begin position="196"/>
        <end position="217"/>
    </location>
</feature>
<evidence type="ECO:0000256" key="10">
    <source>
        <dbReference type="SAM" id="Phobius"/>
    </source>
</evidence>
<dbReference type="AlphaFoldDB" id="A0A9P0ACC0"/>
<keyword evidence="3" id="KW-0217">Developmental protein</keyword>
<organism evidence="13 14">
    <name type="scientific">Bemisia tabaci</name>
    <name type="common">Sweetpotato whitefly</name>
    <name type="synonym">Aleurodes tabaci</name>
    <dbReference type="NCBI Taxonomy" id="7038"/>
    <lineage>
        <taxon>Eukaryota</taxon>
        <taxon>Metazoa</taxon>
        <taxon>Ecdysozoa</taxon>
        <taxon>Arthropoda</taxon>
        <taxon>Hexapoda</taxon>
        <taxon>Insecta</taxon>
        <taxon>Pterygota</taxon>
        <taxon>Neoptera</taxon>
        <taxon>Paraneoptera</taxon>
        <taxon>Hemiptera</taxon>
        <taxon>Sternorrhyncha</taxon>
        <taxon>Aleyrodoidea</taxon>
        <taxon>Aleyrodidae</taxon>
        <taxon>Aleyrodinae</taxon>
        <taxon>Bemisia</taxon>
    </lineage>
</organism>
<dbReference type="InterPro" id="IPR015720">
    <property type="entry name" value="Emp24-like"/>
</dbReference>
<gene>
    <name evidence="13" type="ORF">BEMITA_LOCUS9959</name>
</gene>
<feature type="chain" id="PRO_5040286575" description="GOLD domain-containing protein" evidence="11">
    <location>
        <begin position="26"/>
        <end position="234"/>
    </location>
</feature>
<dbReference type="EMBL" id="OU963867">
    <property type="protein sequence ID" value="CAH0391327.1"/>
    <property type="molecule type" value="Genomic_DNA"/>
</dbReference>
<keyword evidence="14" id="KW-1185">Reference proteome</keyword>
<dbReference type="KEGG" id="btab:109034931"/>
<feature type="domain" description="GOLD" evidence="12">
    <location>
        <begin position="45"/>
        <end position="129"/>
    </location>
</feature>
<dbReference type="InterPro" id="IPR009038">
    <property type="entry name" value="GOLD_dom"/>
</dbReference>
<keyword evidence="6 10" id="KW-1133">Transmembrane helix</keyword>
<evidence type="ECO:0000256" key="2">
    <source>
        <dbReference type="ARBA" id="ARBA00007104"/>
    </source>
</evidence>
<evidence type="ECO:0000256" key="8">
    <source>
        <dbReference type="ARBA" id="ARBA00037847"/>
    </source>
</evidence>
<dbReference type="Proteomes" id="UP001152759">
    <property type="component" value="Chromosome 6"/>
</dbReference>
<evidence type="ECO:0000256" key="7">
    <source>
        <dbReference type="ARBA" id="ARBA00023136"/>
    </source>
</evidence>
<proteinExistence type="inferred from homology"/>
<accession>A0A9P0ACC0</accession>
<evidence type="ECO:0000256" key="5">
    <source>
        <dbReference type="ARBA" id="ARBA00022729"/>
    </source>
</evidence>
<dbReference type="InterPro" id="IPR036598">
    <property type="entry name" value="GOLD_dom_sf"/>
</dbReference>
<name>A0A9P0ACC0_BEMTA</name>
<keyword evidence="7 10" id="KW-0472">Membrane</keyword>
<evidence type="ECO:0000259" key="12">
    <source>
        <dbReference type="PROSITE" id="PS50866"/>
    </source>
</evidence>
<dbReference type="Pfam" id="PF01105">
    <property type="entry name" value="EMP24_GP25L"/>
    <property type="match status" value="1"/>
</dbReference>
<feature type="signal peptide" evidence="11">
    <location>
        <begin position="1"/>
        <end position="25"/>
    </location>
</feature>
<dbReference type="SMART" id="SM01190">
    <property type="entry name" value="EMP24_GP25L"/>
    <property type="match status" value="1"/>
</dbReference>
<evidence type="ECO:0000256" key="6">
    <source>
        <dbReference type="ARBA" id="ARBA00022989"/>
    </source>
</evidence>